<reference evidence="1 2" key="1">
    <citation type="submission" date="2024-05" db="EMBL/GenBank/DDBJ databases">
        <title>Genetic variation in Jamaican populations of the coffee berry borer (Hypothenemus hampei).</title>
        <authorList>
            <person name="Errbii M."/>
            <person name="Myrie A."/>
        </authorList>
    </citation>
    <scope>NUCLEOTIDE SEQUENCE [LARGE SCALE GENOMIC DNA]</scope>
    <source>
        <strain evidence="1">JA-Hopewell-2020-01-JO</strain>
        <tissue evidence="1">Whole body</tissue>
    </source>
</reference>
<keyword evidence="2" id="KW-1185">Reference proteome</keyword>
<sequence>MSVYYTKLALTSSHLLTIKPFRVEDDSCDLSVQLTVDIDILGIIIGNQKSCGILDLRAWKAGSGPFWDNISSMVIILNEISNMRQRFKRLPK</sequence>
<gene>
    <name evidence="1" type="ORF">ABEB36_003815</name>
</gene>
<evidence type="ECO:0000313" key="1">
    <source>
        <dbReference type="EMBL" id="KAL1509006.1"/>
    </source>
</evidence>
<organism evidence="1 2">
    <name type="scientific">Hypothenemus hampei</name>
    <name type="common">Coffee berry borer</name>
    <dbReference type="NCBI Taxonomy" id="57062"/>
    <lineage>
        <taxon>Eukaryota</taxon>
        <taxon>Metazoa</taxon>
        <taxon>Ecdysozoa</taxon>
        <taxon>Arthropoda</taxon>
        <taxon>Hexapoda</taxon>
        <taxon>Insecta</taxon>
        <taxon>Pterygota</taxon>
        <taxon>Neoptera</taxon>
        <taxon>Endopterygota</taxon>
        <taxon>Coleoptera</taxon>
        <taxon>Polyphaga</taxon>
        <taxon>Cucujiformia</taxon>
        <taxon>Curculionidae</taxon>
        <taxon>Scolytinae</taxon>
        <taxon>Hypothenemus</taxon>
    </lineage>
</organism>
<accession>A0ABD1F3W4</accession>
<proteinExistence type="predicted"/>
<protein>
    <submittedName>
        <fullName evidence="1">Uncharacterized protein</fullName>
    </submittedName>
</protein>
<dbReference type="EMBL" id="JBDJPC010000003">
    <property type="protein sequence ID" value="KAL1509006.1"/>
    <property type="molecule type" value="Genomic_DNA"/>
</dbReference>
<dbReference type="Proteomes" id="UP001566132">
    <property type="component" value="Unassembled WGS sequence"/>
</dbReference>
<dbReference type="AlphaFoldDB" id="A0ABD1F3W4"/>
<name>A0ABD1F3W4_HYPHA</name>
<evidence type="ECO:0000313" key="2">
    <source>
        <dbReference type="Proteomes" id="UP001566132"/>
    </source>
</evidence>
<comment type="caution">
    <text evidence="1">The sequence shown here is derived from an EMBL/GenBank/DDBJ whole genome shotgun (WGS) entry which is preliminary data.</text>
</comment>